<feature type="region of interest" description="Disordered" evidence="3">
    <location>
        <begin position="1549"/>
        <end position="1593"/>
    </location>
</feature>
<dbReference type="PROSITE" id="PS50853">
    <property type="entry name" value="FN3"/>
    <property type="match status" value="1"/>
</dbReference>
<dbReference type="Gene3D" id="2.60.40.420">
    <property type="entry name" value="Cupredoxins - blue copper proteins"/>
    <property type="match status" value="2"/>
</dbReference>
<keyword evidence="1" id="KW-0813">Transport</keyword>
<feature type="compositionally biased region" description="Basic and acidic residues" evidence="3">
    <location>
        <begin position="1404"/>
        <end position="1417"/>
    </location>
</feature>
<dbReference type="PANTHER" id="PTHR34192:SF10">
    <property type="entry name" value="PLASTOCYANIN MAJOR ISOFORM, CHLOROPLASTIC-RELATED"/>
    <property type="match status" value="1"/>
</dbReference>
<feature type="compositionally biased region" description="Polar residues" evidence="3">
    <location>
        <begin position="1562"/>
        <end position="1590"/>
    </location>
</feature>
<keyword evidence="6" id="KW-1185">Reference proteome</keyword>
<dbReference type="Proteomes" id="UP001163046">
    <property type="component" value="Unassembled WGS sequence"/>
</dbReference>
<dbReference type="SUPFAM" id="SSF49265">
    <property type="entry name" value="Fibronectin type III"/>
    <property type="match status" value="2"/>
</dbReference>
<proteinExistence type="predicted"/>
<evidence type="ECO:0000313" key="5">
    <source>
        <dbReference type="EMBL" id="KAJ7382965.1"/>
    </source>
</evidence>
<feature type="region of interest" description="Disordered" evidence="3">
    <location>
        <begin position="1192"/>
        <end position="1324"/>
    </location>
</feature>
<feature type="compositionally biased region" description="Basic and acidic residues" evidence="3">
    <location>
        <begin position="1633"/>
        <end position="1645"/>
    </location>
</feature>
<feature type="region of interest" description="Disordered" evidence="3">
    <location>
        <begin position="2043"/>
        <end position="2064"/>
    </location>
</feature>
<feature type="compositionally biased region" description="Basic and acidic residues" evidence="3">
    <location>
        <begin position="1207"/>
        <end position="1227"/>
    </location>
</feature>
<feature type="compositionally biased region" description="Basic and acidic residues" evidence="3">
    <location>
        <begin position="1490"/>
        <end position="1513"/>
    </location>
</feature>
<organism evidence="5 6">
    <name type="scientific">Desmophyllum pertusum</name>
    <dbReference type="NCBI Taxonomy" id="174260"/>
    <lineage>
        <taxon>Eukaryota</taxon>
        <taxon>Metazoa</taxon>
        <taxon>Cnidaria</taxon>
        <taxon>Anthozoa</taxon>
        <taxon>Hexacorallia</taxon>
        <taxon>Scleractinia</taxon>
        <taxon>Caryophylliina</taxon>
        <taxon>Caryophylliidae</taxon>
        <taxon>Desmophyllum</taxon>
    </lineage>
</organism>
<reference evidence="5" key="1">
    <citation type="submission" date="2023-01" db="EMBL/GenBank/DDBJ databases">
        <title>Genome assembly of the deep-sea coral Lophelia pertusa.</title>
        <authorList>
            <person name="Herrera S."/>
            <person name="Cordes E."/>
        </authorList>
    </citation>
    <scope>NUCLEOTIDE SEQUENCE</scope>
    <source>
        <strain evidence="5">USNM1676648</strain>
        <tissue evidence="5">Polyp</tissue>
    </source>
</reference>
<dbReference type="SMART" id="SM00060">
    <property type="entry name" value="FN3"/>
    <property type="match status" value="2"/>
</dbReference>
<comment type="caution">
    <text evidence="5">The sequence shown here is derived from an EMBL/GenBank/DDBJ whole genome shotgun (WGS) entry which is preliminary data.</text>
</comment>
<feature type="region of interest" description="Disordered" evidence="3">
    <location>
        <begin position="1625"/>
        <end position="1667"/>
    </location>
</feature>
<dbReference type="InterPro" id="IPR003961">
    <property type="entry name" value="FN3_dom"/>
</dbReference>
<protein>
    <recommendedName>
        <fullName evidence="4">Fibronectin type-III domain-containing protein</fullName>
    </recommendedName>
</protein>
<feature type="compositionally biased region" description="Basic and acidic residues" evidence="3">
    <location>
        <begin position="1364"/>
        <end position="1373"/>
    </location>
</feature>
<evidence type="ECO:0000256" key="1">
    <source>
        <dbReference type="ARBA" id="ARBA00022448"/>
    </source>
</evidence>
<dbReference type="InterPro" id="IPR008972">
    <property type="entry name" value="Cupredoxin"/>
</dbReference>
<dbReference type="PANTHER" id="PTHR34192">
    <property type="entry name" value="PLASTOCYANIN MAJOR ISOFORM, CHLOROPLASTIC-RELATED"/>
    <property type="match status" value="1"/>
</dbReference>
<evidence type="ECO:0000259" key="4">
    <source>
        <dbReference type="PROSITE" id="PS50853"/>
    </source>
</evidence>
<name>A0A9X0D137_9CNID</name>
<gene>
    <name evidence="5" type="ORF">OS493_031741</name>
</gene>
<keyword evidence="2" id="KW-0249">Electron transport</keyword>
<evidence type="ECO:0000313" key="6">
    <source>
        <dbReference type="Proteomes" id="UP001163046"/>
    </source>
</evidence>
<dbReference type="CDD" id="cd00063">
    <property type="entry name" value="FN3"/>
    <property type="match status" value="1"/>
</dbReference>
<feature type="domain" description="Fibronectin type-III" evidence="4">
    <location>
        <begin position="1792"/>
        <end position="1887"/>
    </location>
</feature>
<dbReference type="InterPro" id="IPR036116">
    <property type="entry name" value="FN3_sf"/>
</dbReference>
<dbReference type="SUPFAM" id="SSF49503">
    <property type="entry name" value="Cupredoxins"/>
    <property type="match status" value="1"/>
</dbReference>
<feature type="compositionally biased region" description="Basic and acidic residues" evidence="3">
    <location>
        <begin position="1271"/>
        <end position="1320"/>
    </location>
</feature>
<evidence type="ECO:0000256" key="3">
    <source>
        <dbReference type="SAM" id="MobiDB-lite"/>
    </source>
</evidence>
<feature type="compositionally biased region" description="Basic and acidic residues" evidence="3">
    <location>
        <begin position="1431"/>
        <end position="1440"/>
    </location>
</feature>
<dbReference type="Gene3D" id="2.60.40.10">
    <property type="entry name" value="Immunoglobulins"/>
    <property type="match status" value="1"/>
</dbReference>
<accession>A0A9X0D137</accession>
<feature type="region of interest" description="Disordered" evidence="3">
    <location>
        <begin position="1484"/>
        <end position="1520"/>
    </location>
</feature>
<feature type="region of interest" description="Disordered" evidence="3">
    <location>
        <begin position="1340"/>
        <end position="1444"/>
    </location>
</feature>
<dbReference type="OrthoDB" id="10036029at2759"/>
<evidence type="ECO:0000256" key="2">
    <source>
        <dbReference type="ARBA" id="ARBA00022982"/>
    </source>
</evidence>
<sequence length="2107" mass="234329">MGIVCSGPSKNFINPTMNGENEAFTEGVVVRVSDEGFCPSRLVLYEGQCILFEWNVERPSPGFNVIQVSGTSELTHVPGGYSSGSPAYSGSFKVCLGRQGQFNFARFVEFIMHITDGGFEQQLVNIHEGDSIQWSCENEDSEILCYMQEMELEVKSAYARTFHNTGLYYFCLENYDTDWVEDEVTLICVIKVTQMNREFLVHASEEGLQPSLISARVQDRIWLECAPSRIRGSRILDVCLYKDPLASPLVTAKLSGSSRIAELVSHQFIEPGLYHYVYYLADLSKFCGCVVVQPKPKEHVINVTDPGQFQPALVYQGERVWWTLKDGQNISFNLKELDCCTPPKGLPTRRKSLSSGCGCKKLEDQENLMSLLGMATRKFDEIGVFTYCMLQGADSESIQSNCSVVVQTSAKHHTVKVHDQGFTPRILNVHPGDWVWWQWESTKRPHNITQVSALYINIPHNITQVSHQRISMPGGFDSGKPTCSTSAFTNVFTELGVFYFASNGLPEVFGAVVIHKIDVTVQGVQRDPLVISANDCVSWMWFDGESYSVQETSQLDDTERTVIPLPQDHNKRCYTRVFNKPGMYHFLCTAHREDESEVHSQNTESFIHSVLVDPVSYSCMVGVTADGFKPSTLTIGKCQSVLWTWENQRDKEHNILHVRPPQAEQPLARVRGLSAFDSGPKTTRSTFFHTFDVPGRYFITSEGTDRQLCTIDVLDKAAHVSPPTIPAAEKDGGNQYKTKKGIVLAQAGLVVIRAIAKKHGWVTSHVYTSKRFRVEGDNIQESGEEVIEQHLETGSEEVDLKEEIFKWHWLSCRPNITVELVCDNTFNIYVTLGNAADLTWIKGFQLFLNGTPYGGWFSPHCRGLVVSGLIGGKVYHVVLVVFATHDSFEPQLSNEVVISCPLQASSGGPLVSLEAATTPQSLVIVWPAYCDPNTVDVTAYSVFINGQPFGEQIIAEADSAYCRVLFESSLQHEVYTLCVASHLSVSDVLLYSNEVEFSLPVPEEILSALHKPTDEDDSVGSDEREDGESARELLLVAERLIPESCVAEQSGIEKLSLKSLLSKLPTILEDQQLDVMIADADAQVTQNVLFTENGDTKTEPAEQQSDLDLLDRLEAQKDPVEDEHVPVDEETGLEYTPHDTFVADELHVQDDACSAMVVELDTSIFRDLDESVSGRDANLEPLIGDACEDELDKESHVGRDSSIVGNERQDKDSLNQHENQENSKEQVADQSEVTCHATVGNEESETRTNLDNEAEAFGMERVSNEQSDTDFWDHGEKTSGGRNNEGRTGHPNRTKDIDFQDEHPYIESHDTEKRKEHDVQEDSYSEGLEHVAYNVNTQEGEAVEESEVGLDTNGGVIPDSNGESNEKECRLPENIHSNSEINEVSKPGNVAERDDDTSAANLESDEKCPKDVVHEENTQLSLGIINSEEPSENREYKDDNDGNDELAVDEEADRELNSENPLEENIAGAVQVLQESPNSVSLVENNDISLVKEREEGEDRNNGRFREDNKSELPSENVMSGGNQTMVARVKTQELQTENLTPDLLLEDQTVDTGDRTKESFETTSPTEGGKQTSNEVPRDTWSASSNHGSVKNEDDKIKDVMETTEMPMFEEEAFGVDVMMSQGNREDDESLQLDREVTERKEGRAGGTLDSLQGASHDHNPQDESQQLLPRPLLVIKGTTPITVTLEWEWTLLAEHIAGADIVYSVLILGSKFHSDINSSFCFNFEDSPAKTMWPKQSASLKQHVWRTTNTVIEITGLKQRCSYKLAVLGQLMPCANDCLSRVISFTMPGPPKPPLIHVTDLKDRKVTLTWKPPASFGEASVVGYRLLKDEEAFREDLDCETLSLSLSGLEEDKHRRFSLLALTGHSVGDSKPSNTIVIHCPTPPISPQIYHRESATVGSICIVWKHTEPASTDNPEKHAQYSYSVFVDDMLHGEYPLDGVTDIFTNEHTYTIPNCEVGRKYRLCVKSYLNPQLIDNGLGNKSGYVLTVNSKWSGELLPPEQQEANLTGFNPGDVIRVQIAAVTSDLGVPIPVLINQEGDKSRYFPPSYDPPDSGVESSSSFLSKGSADETKQFARSAGPPLVIQFSNLVRKVSSLEVTTIGCRSA</sequence>
<dbReference type="InterPro" id="IPR013783">
    <property type="entry name" value="Ig-like_fold"/>
</dbReference>
<dbReference type="EMBL" id="MU825910">
    <property type="protein sequence ID" value="KAJ7382965.1"/>
    <property type="molecule type" value="Genomic_DNA"/>
</dbReference>